<dbReference type="EMBL" id="CAJVPY010015284">
    <property type="protein sequence ID" value="CAG8750960.1"/>
    <property type="molecule type" value="Genomic_DNA"/>
</dbReference>
<sequence length="42" mass="5105">MFTFKPVFYIRFQVAGRVKSFIQDCGFFIWDVHIQTDLLSRF</sequence>
<reference evidence="1" key="1">
    <citation type="submission" date="2021-06" db="EMBL/GenBank/DDBJ databases">
        <authorList>
            <person name="Kallberg Y."/>
            <person name="Tangrot J."/>
            <person name="Rosling A."/>
        </authorList>
    </citation>
    <scope>NUCLEOTIDE SEQUENCE</scope>
    <source>
        <strain evidence="1">MA453B</strain>
    </source>
</reference>
<keyword evidence="2" id="KW-1185">Reference proteome</keyword>
<feature type="non-terminal residue" evidence="1">
    <location>
        <position position="1"/>
    </location>
</feature>
<organism evidence="1 2">
    <name type="scientific">Dentiscutata erythropus</name>
    <dbReference type="NCBI Taxonomy" id="1348616"/>
    <lineage>
        <taxon>Eukaryota</taxon>
        <taxon>Fungi</taxon>
        <taxon>Fungi incertae sedis</taxon>
        <taxon>Mucoromycota</taxon>
        <taxon>Glomeromycotina</taxon>
        <taxon>Glomeromycetes</taxon>
        <taxon>Diversisporales</taxon>
        <taxon>Gigasporaceae</taxon>
        <taxon>Dentiscutata</taxon>
    </lineage>
</organism>
<name>A0A9N9ITN5_9GLOM</name>
<proteinExistence type="predicted"/>
<evidence type="ECO:0000313" key="1">
    <source>
        <dbReference type="EMBL" id="CAG8750960.1"/>
    </source>
</evidence>
<comment type="caution">
    <text evidence="1">The sequence shown here is derived from an EMBL/GenBank/DDBJ whole genome shotgun (WGS) entry which is preliminary data.</text>
</comment>
<gene>
    <name evidence="1" type="ORF">DERYTH_LOCUS16899</name>
</gene>
<accession>A0A9N9ITN5</accession>
<dbReference type="Proteomes" id="UP000789405">
    <property type="component" value="Unassembled WGS sequence"/>
</dbReference>
<dbReference type="AlphaFoldDB" id="A0A9N9ITN5"/>
<evidence type="ECO:0000313" key="2">
    <source>
        <dbReference type="Proteomes" id="UP000789405"/>
    </source>
</evidence>
<protein>
    <submittedName>
        <fullName evidence="1">23293_t:CDS:1</fullName>
    </submittedName>
</protein>